<feature type="transmembrane region" description="Helical" evidence="9">
    <location>
        <begin position="320"/>
        <end position="341"/>
    </location>
</feature>
<feature type="transmembrane region" description="Helical" evidence="9">
    <location>
        <begin position="416"/>
        <end position="436"/>
    </location>
</feature>
<name>A0A0U1M873_TALIS</name>
<dbReference type="EMBL" id="CVMT01000010">
    <property type="protein sequence ID" value="CRG91795.1"/>
    <property type="molecule type" value="Genomic_DNA"/>
</dbReference>
<feature type="region of interest" description="Disordered" evidence="8">
    <location>
        <begin position="1"/>
        <end position="22"/>
    </location>
</feature>
<sequence length="549" mass="59467">MERDLDVGKPTQPVKEGPSAEHDETAAAIQGTVDHILDPVSYGSGGLRGIYQSPYVFGTALLASLGGFSMGYDMGVISVINTMDQFHAVFPRAESGFGEGLMTGMLLLGSFIGCIFMPYMADTISRKWALTVVVVIFDIGAIVQTAAVNYAMLVIGRFIGGIGVGTLAMGAPLYISEIAPANIRGTLLVLESVAITLGVVVAFWITFATKFMAGEASFRLPFGLQMVTATTLGAGIHFFPYSPRWLALVNRLDECRSSLSKLRGLPETDERIQEEHRGIVSEIQFQKLVMQKRHPGATGIKLEVLSWLDLFDSRMWKRTAVGCGVGFFQQFSGINAFIYYAPTLFSSLGQSSEKSLILSGVFDILQFVASLVCSVVVDHAGRRFLAIAGGFGCSAAYIIIAVLSALYSDNWSTNTAAGWACVAMAFIFILIYGVSYSPLGWALPAEVYPNTSRSKGVALATCIIWISDFIIGVVTPTMMDNIGYGTYIFFGGMCFLAGVWAFFLVPETSGKTLEEIDELFGDSSWQEETQIIRENLFISTGNDDIIKTV</sequence>
<dbReference type="Pfam" id="PF00083">
    <property type="entry name" value="Sugar_tr"/>
    <property type="match status" value="1"/>
</dbReference>
<comment type="subcellular location">
    <subcellularLocation>
        <location evidence="1">Membrane</location>
        <topology evidence="1">Multi-pass membrane protein</topology>
    </subcellularLocation>
</comment>
<dbReference type="InterPro" id="IPR036259">
    <property type="entry name" value="MFS_trans_sf"/>
</dbReference>
<dbReference type="PANTHER" id="PTHR48022">
    <property type="entry name" value="PLASTIDIC GLUCOSE TRANSPORTER 4"/>
    <property type="match status" value="1"/>
</dbReference>
<dbReference type="SUPFAM" id="SSF103473">
    <property type="entry name" value="MFS general substrate transporter"/>
    <property type="match status" value="1"/>
</dbReference>
<dbReference type="OrthoDB" id="8120565at2759"/>
<dbReference type="OMA" id="EACFRLP"/>
<feature type="transmembrane region" description="Helical" evidence="9">
    <location>
        <begin position="187"/>
        <end position="207"/>
    </location>
</feature>
<dbReference type="FunFam" id="1.20.1250.20:FF:000026">
    <property type="entry name" value="MFS quinate transporter QutD"/>
    <property type="match status" value="1"/>
</dbReference>
<feature type="transmembrane region" description="Helical" evidence="9">
    <location>
        <begin position="128"/>
        <end position="148"/>
    </location>
</feature>
<organism evidence="11 12">
    <name type="scientific">Talaromyces islandicus</name>
    <name type="common">Penicillium islandicum</name>
    <dbReference type="NCBI Taxonomy" id="28573"/>
    <lineage>
        <taxon>Eukaryota</taxon>
        <taxon>Fungi</taxon>
        <taxon>Dikarya</taxon>
        <taxon>Ascomycota</taxon>
        <taxon>Pezizomycotina</taxon>
        <taxon>Eurotiomycetes</taxon>
        <taxon>Eurotiomycetidae</taxon>
        <taxon>Eurotiales</taxon>
        <taxon>Trichocomaceae</taxon>
        <taxon>Talaromyces</taxon>
        <taxon>Talaromyces sect. Islandici</taxon>
    </lineage>
</organism>
<proteinExistence type="inferred from homology"/>
<feature type="transmembrane region" description="Helical" evidence="9">
    <location>
        <begin position="384"/>
        <end position="404"/>
    </location>
</feature>
<accession>A0A0U1M873</accession>
<dbReference type="GO" id="GO:0016020">
    <property type="term" value="C:membrane"/>
    <property type="evidence" value="ECO:0007669"/>
    <property type="project" value="UniProtKB-SubCell"/>
</dbReference>
<feature type="transmembrane region" description="Helical" evidence="9">
    <location>
        <begin position="457"/>
        <end position="478"/>
    </location>
</feature>
<dbReference type="PROSITE" id="PS00217">
    <property type="entry name" value="SUGAR_TRANSPORT_2"/>
    <property type="match status" value="1"/>
</dbReference>
<feature type="transmembrane region" description="Helical" evidence="9">
    <location>
        <begin position="55"/>
        <end position="80"/>
    </location>
</feature>
<evidence type="ECO:0000256" key="9">
    <source>
        <dbReference type="SAM" id="Phobius"/>
    </source>
</evidence>
<dbReference type="PRINTS" id="PR00171">
    <property type="entry name" value="SUGRTRNSPORT"/>
</dbReference>
<evidence type="ECO:0000256" key="4">
    <source>
        <dbReference type="ARBA" id="ARBA00022692"/>
    </source>
</evidence>
<keyword evidence="5 9" id="KW-1133">Transmembrane helix</keyword>
<feature type="domain" description="Major facilitator superfamily (MFS) profile" evidence="10">
    <location>
        <begin position="59"/>
        <end position="509"/>
    </location>
</feature>
<feature type="transmembrane region" description="Helical" evidence="9">
    <location>
        <begin position="154"/>
        <end position="175"/>
    </location>
</feature>
<reference evidence="11 12" key="1">
    <citation type="submission" date="2015-04" db="EMBL/GenBank/DDBJ databases">
        <authorList>
            <person name="Syromyatnikov M.Y."/>
            <person name="Popov V.N."/>
        </authorList>
    </citation>
    <scope>NUCLEOTIDE SEQUENCE [LARGE SCALE GENOMIC DNA]</scope>
    <source>
        <strain evidence="11">WF-38-12</strain>
    </source>
</reference>
<dbReference type="InterPro" id="IPR003663">
    <property type="entry name" value="Sugar/inositol_transpt"/>
</dbReference>
<keyword evidence="4 9" id="KW-0812">Transmembrane</keyword>
<dbReference type="InterPro" id="IPR005829">
    <property type="entry name" value="Sugar_transporter_CS"/>
</dbReference>
<evidence type="ECO:0000256" key="7">
    <source>
        <dbReference type="RuleBase" id="RU003346"/>
    </source>
</evidence>
<evidence type="ECO:0000313" key="11">
    <source>
        <dbReference type="EMBL" id="CRG91795.1"/>
    </source>
</evidence>
<evidence type="ECO:0000256" key="5">
    <source>
        <dbReference type="ARBA" id="ARBA00022989"/>
    </source>
</evidence>
<evidence type="ECO:0000256" key="2">
    <source>
        <dbReference type="ARBA" id="ARBA00010992"/>
    </source>
</evidence>
<evidence type="ECO:0000313" key="12">
    <source>
        <dbReference type="Proteomes" id="UP000054383"/>
    </source>
</evidence>
<keyword evidence="3 7" id="KW-0813">Transport</keyword>
<dbReference type="InterPro" id="IPR050360">
    <property type="entry name" value="MFS_Sugar_Transporters"/>
</dbReference>
<dbReference type="PROSITE" id="PS50850">
    <property type="entry name" value="MFS"/>
    <property type="match status" value="1"/>
</dbReference>
<feature type="transmembrane region" description="Helical" evidence="9">
    <location>
        <begin position="484"/>
        <end position="505"/>
    </location>
</feature>
<dbReference type="Gene3D" id="1.20.1250.20">
    <property type="entry name" value="MFS general substrate transporter like domains"/>
    <property type="match status" value="1"/>
</dbReference>
<evidence type="ECO:0000256" key="1">
    <source>
        <dbReference type="ARBA" id="ARBA00004141"/>
    </source>
</evidence>
<evidence type="ECO:0000256" key="8">
    <source>
        <dbReference type="SAM" id="MobiDB-lite"/>
    </source>
</evidence>
<evidence type="ECO:0000256" key="3">
    <source>
        <dbReference type="ARBA" id="ARBA00022448"/>
    </source>
</evidence>
<keyword evidence="12" id="KW-1185">Reference proteome</keyword>
<comment type="similarity">
    <text evidence="2 7">Belongs to the major facilitator superfamily. Sugar transporter (TC 2.A.1.1) family.</text>
</comment>
<dbReference type="InterPro" id="IPR005828">
    <property type="entry name" value="MFS_sugar_transport-like"/>
</dbReference>
<keyword evidence="6 9" id="KW-0472">Membrane</keyword>
<feature type="transmembrane region" description="Helical" evidence="9">
    <location>
        <begin position="356"/>
        <end position="377"/>
    </location>
</feature>
<dbReference type="Proteomes" id="UP000054383">
    <property type="component" value="Unassembled WGS sequence"/>
</dbReference>
<feature type="transmembrane region" description="Helical" evidence="9">
    <location>
        <begin position="222"/>
        <end position="241"/>
    </location>
</feature>
<dbReference type="GO" id="GO:0005351">
    <property type="term" value="F:carbohydrate:proton symporter activity"/>
    <property type="evidence" value="ECO:0007669"/>
    <property type="project" value="TreeGrafter"/>
</dbReference>
<dbReference type="NCBIfam" id="TIGR00879">
    <property type="entry name" value="SP"/>
    <property type="match status" value="1"/>
</dbReference>
<gene>
    <name evidence="11" type="ORF">PISL3812_08847</name>
</gene>
<evidence type="ECO:0000259" key="10">
    <source>
        <dbReference type="PROSITE" id="PS50850"/>
    </source>
</evidence>
<protein>
    <submittedName>
        <fullName evidence="11">Putative quinate permease</fullName>
    </submittedName>
</protein>
<dbReference type="InterPro" id="IPR020846">
    <property type="entry name" value="MFS_dom"/>
</dbReference>
<feature type="transmembrane region" description="Helical" evidence="9">
    <location>
        <begin position="100"/>
        <end position="121"/>
    </location>
</feature>
<dbReference type="AlphaFoldDB" id="A0A0U1M873"/>
<evidence type="ECO:0000256" key="6">
    <source>
        <dbReference type="ARBA" id="ARBA00023136"/>
    </source>
</evidence>
<dbReference type="PANTHER" id="PTHR48022:SF14">
    <property type="entry name" value="MAJOR FACILITATOR SUPERFAMILY (MFS) PROFILE DOMAIN-CONTAINING PROTEIN-RELATED"/>
    <property type="match status" value="1"/>
</dbReference>